<keyword evidence="4" id="KW-0472">Membrane</keyword>
<proteinExistence type="inferred from homology"/>
<evidence type="ECO:0000256" key="3">
    <source>
        <dbReference type="ARBA" id="ARBA00022729"/>
    </source>
</evidence>
<name>A0ABW5YFZ9_9SPHI</name>
<dbReference type="RefSeq" id="WP_377188473.1">
    <property type="nucleotide sequence ID" value="NZ_JBHUPD010000003.1"/>
</dbReference>
<gene>
    <name evidence="8" type="ORF">ACFS5N_17215</name>
</gene>
<evidence type="ECO:0000259" key="7">
    <source>
        <dbReference type="Pfam" id="PF14322"/>
    </source>
</evidence>
<feature type="domain" description="SusD-like N-terminal" evidence="7">
    <location>
        <begin position="46"/>
        <end position="181"/>
    </location>
</feature>
<dbReference type="InterPro" id="IPR033985">
    <property type="entry name" value="SusD-like_N"/>
</dbReference>
<sequence>MSALAGVYAGFNTGSFVSNINGGLLSQYTGMSADELVYTFPGQSTLDAIANNNIQVDNSVVLSMWSSAYTGIYQVNAFLEGVTGNTKISASFQKQVRGEALVSRALYYFNLVNVFGGVPLVTTTDFKTNAVKPRSSVDETYALITNDLTTAISLMNETYPSAGRLRPNIYAAKALLARVYLYRGQWKDASDMATSIINSGLYDLVAPNQTFKDGSREAIWQMLTLNPYTQTAEAQGFVPYSSSSYPSFTLIDNLKNAFEANDKRFTTWTGTNVISGIAYTYPAKYRNLNSTDSPKEDYMIFRAGEQYLIRAEALANQGLLSDAIADINKIRNRAGLGNTTAVAKNDVLAAIAKERQTELFCEWGHRWFDLKRTGQATAVLGPLKGTNWAATDMLYPIPITEIKTNPYLVQNPGY</sequence>
<dbReference type="Proteomes" id="UP001597557">
    <property type="component" value="Unassembled WGS sequence"/>
</dbReference>
<evidence type="ECO:0000313" key="8">
    <source>
        <dbReference type="EMBL" id="MFD2874225.1"/>
    </source>
</evidence>
<dbReference type="Pfam" id="PF07980">
    <property type="entry name" value="SusD_RagB"/>
    <property type="match status" value="1"/>
</dbReference>
<dbReference type="CDD" id="cd08977">
    <property type="entry name" value="SusD"/>
    <property type="match status" value="1"/>
</dbReference>
<keyword evidence="5" id="KW-0998">Cell outer membrane</keyword>
<keyword evidence="3" id="KW-0732">Signal</keyword>
<evidence type="ECO:0000313" key="9">
    <source>
        <dbReference type="Proteomes" id="UP001597557"/>
    </source>
</evidence>
<protein>
    <submittedName>
        <fullName evidence="8">RagB/SusD family nutrient uptake outer membrane protein</fullName>
    </submittedName>
</protein>
<evidence type="ECO:0000256" key="4">
    <source>
        <dbReference type="ARBA" id="ARBA00023136"/>
    </source>
</evidence>
<comment type="caution">
    <text evidence="8">The sequence shown here is derived from an EMBL/GenBank/DDBJ whole genome shotgun (WGS) entry which is preliminary data.</text>
</comment>
<accession>A0ABW5YFZ9</accession>
<dbReference type="Gene3D" id="1.25.40.390">
    <property type="match status" value="1"/>
</dbReference>
<comment type="similarity">
    <text evidence="2">Belongs to the SusD family.</text>
</comment>
<reference evidence="9" key="1">
    <citation type="journal article" date="2019" name="Int. J. Syst. Evol. Microbiol.">
        <title>The Global Catalogue of Microorganisms (GCM) 10K type strain sequencing project: providing services to taxonomists for standard genome sequencing and annotation.</title>
        <authorList>
            <consortium name="The Broad Institute Genomics Platform"/>
            <consortium name="The Broad Institute Genome Sequencing Center for Infectious Disease"/>
            <person name="Wu L."/>
            <person name="Ma J."/>
        </authorList>
    </citation>
    <scope>NUCLEOTIDE SEQUENCE [LARGE SCALE GENOMIC DNA]</scope>
    <source>
        <strain evidence="9">KCTC 22437</strain>
    </source>
</reference>
<feature type="domain" description="RagB/SusD" evidence="6">
    <location>
        <begin position="284"/>
        <end position="414"/>
    </location>
</feature>
<dbReference type="InterPro" id="IPR011990">
    <property type="entry name" value="TPR-like_helical_dom_sf"/>
</dbReference>
<organism evidence="8 9">
    <name type="scientific">Mucilaginibacter ximonensis</name>
    <dbReference type="NCBI Taxonomy" id="538021"/>
    <lineage>
        <taxon>Bacteria</taxon>
        <taxon>Pseudomonadati</taxon>
        <taxon>Bacteroidota</taxon>
        <taxon>Sphingobacteriia</taxon>
        <taxon>Sphingobacteriales</taxon>
        <taxon>Sphingobacteriaceae</taxon>
        <taxon>Mucilaginibacter</taxon>
    </lineage>
</organism>
<dbReference type="InterPro" id="IPR012944">
    <property type="entry name" value="SusD_RagB_dom"/>
</dbReference>
<keyword evidence="9" id="KW-1185">Reference proteome</keyword>
<dbReference type="EMBL" id="JBHUPD010000003">
    <property type="protein sequence ID" value="MFD2874225.1"/>
    <property type="molecule type" value="Genomic_DNA"/>
</dbReference>
<dbReference type="Pfam" id="PF14322">
    <property type="entry name" value="SusD-like_3"/>
    <property type="match status" value="1"/>
</dbReference>
<evidence type="ECO:0000256" key="5">
    <source>
        <dbReference type="ARBA" id="ARBA00023237"/>
    </source>
</evidence>
<evidence type="ECO:0000259" key="6">
    <source>
        <dbReference type="Pfam" id="PF07980"/>
    </source>
</evidence>
<evidence type="ECO:0000256" key="2">
    <source>
        <dbReference type="ARBA" id="ARBA00006275"/>
    </source>
</evidence>
<dbReference type="SUPFAM" id="SSF48452">
    <property type="entry name" value="TPR-like"/>
    <property type="match status" value="1"/>
</dbReference>
<comment type="subcellular location">
    <subcellularLocation>
        <location evidence="1">Cell outer membrane</location>
    </subcellularLocation>
</comment>
<evidence type="ECO:0000256" key="1">
    <source>
        <dbReference type="ARBA" id="ARBA00004442"/>
    </source>
</evidence>